<dbReference type="GO" id="GO:0016020">
    <property type="term" value="C:membrane"/>
    <property type="evidence" value="ECO:0007669"/>
    <property type="project" value="UniProtKB-SubCell"/>
</dbReference>
<keyword evidence="8" id="KW-1185">Reference proteome</keyword>
<feature type="transmembrane region" description="Helical" evidence="5">
    <location>
        <begin position="131"/>
        <end position="152"/>
    </location>
</feature>
<feature type="domain" description="Yip1" evidence="6">
    <location>
        <begin position="26"/>
        <end position="212"/>
    </location>
</feature>
<keyword evidence="3 5" id="KW-1133">Transmembrane helix</keyword>
<feature type="transmembrane region" description="Helical" evidence="5">
    <location>
        <begin position="42"/>
        <end position="60"/>
    </location>
</feature>
<dbReference type="AlphaFoldDB" id="A0A845QV44"/>
<keyword evidence="4 5" id="KW-0472">Membrane</keyword>
<dbReference type="Proteomes" id="UP000467132">
    <property type="component" value="Unassembled WGS sequence"/>
</dbReference>
<organism evidence="7 8">
    <name type="scientific">Senegalia massiliensis</name>
    <dbReference type="NCBI Taxonomy" id="1720316"/>
    <lineage>
        <taxon>Bacteria</taxon>
        <taxon>Bacillati</taxon>
        <taxon>Bacillota</taxon>
        <taxon>Clostridia</taxon>
        <taxon>Eubacteriales</taxon>
        <taxon>Clostridiaceae</taxon>
        <taxon>Senegalia</taxon>
    </lineage>
</organism>
<evidence type="ECO:0000256" key="3">
    <source>
        <dbReference type="ARBA" id="ARBA00022989"/>
    </source>
</evidence>
<keyword evidence="2 5" id="KW-0812">Transmembrane</keyword>
<evidence type="ECO:0000256" key="1">
    <source>
        <dbReference type="ARBA" id="ARBA00004141"/>
    </source>
</evidence>
<feature type="transmembrane region" description="Helical" evidence="5">
    <location>
        <begin position="94"/>
        <end position="119"/>
    </location>
</feature>
<sequence>MNEENERELMMEDEKVSLVQKIKWYIVKPSRFFEEFKKNPKALIHFIMITILSAITAMITNSKTDEIKNQALEGLSGEELEITENIVGFFSSPVFVILGAVLILGLTYLISAFFRYVFIKLFKGEGKFKEMFAVVIVASYPVSIAGLIQSLFLNPSADTTTMDSILSVVNIWSIWQLVLLIIGIKVMFNLSMKKSLIINVGIFIVTTLFTVGSAMINSNLSNMVQ</sequence>
<dbReference type="EMBL" id="QXXA01000004">
    <property type="protein sequence ID" value="NBI05930.1"/>
    <property type="molecule type" value="Genomic_DNA"/>
</dbReference>
<accession>A0A845QV44</accession>
<dbReference type="Pfam" id="PF04893">
    <property type="entry name" value="Yip1"/>
    <property type="match status" value="1"/>
</dbReference>
<evidence type="ECO:0000256" key="4">
    <source>
        <dbReference type="ARBA" id="ARBA00023136"/>
    </source>
</evidence>
<evidence type="ECO:0000256" key="2">
    <source>
        <dbReference type="ARBA" id="ARBA00022692"/>
    </source>
</evidence>
<evidence type="ECO:0000313" key="7">
    <source>
        <dbReference type="EMBL" id="NBI05930.1"/>
    </source>
</evidence>
<evidence type="ECO:0000256" key="5">
    <source>
        <dbReference type="SAM" id="Phobius"/>
    </source>
</evidence>
<feature type="transmembrane region" description="Helical" evidence="5">
    <location>
        <begin position="196"/>
        <end position="216"/>
    </location>
</feature>
<dbReference type="InterPro" id="IPR006977">
    <property type="entry name" value="Yip1_dom"/>
</dbReference>
<evidence type="ECO:0000259" key="6">
    <source>
        <dbReference type="Pfam" id="PF04893"/>
    </source>
</evidence>
<feature type="transmembrane region" description="Helical" evidence="5">
    <location>
        <begin position="164"/>
        <end position="184"/>
    </location>
</feature>
<comment type="subcellular location">
    <subcellularLocation>
        <location evidence="1">Membrane</location>
        <topology evidence="1">Multi-pass membrane protein</topology>
    </subcellularLocation>
</comment>
<protein>
    <submittedName>
        <fullName evidence="7">YIP1 family protein</fullName>
    </submittedName>
</protein>
<comment type="caution">
    <text evidence="7">The sequence shown here is derived from an EMBL/GenBank/DDBJ whole genome shotgun (WGS) entry which is preliminary data.</text>
</comment>
<dbReference type="OrthoDB" id="1715999at2"/>
<reference evidence="7 8" key="1">
    <citation type="submission" date="2018-08" db="EMBL/GenBank/DDBJ databases">
        <title>Murine metabolic-syndrome-specific gut microbial biobank.</title>
        <authorList>
            <person name="Liu C."/>
        </authorList>
    </citation>
    <scope>NUCLEOTIDE SEQUENCE [LARGE SCALE GENOMIC DNA]</scope>
    <source>
        <strain evidence="7 8">583</strain>
    </source>
</reference>
<dbReference type="RefSeq" id="WP_160196415.1">
    <property type="nucleotide sequence ID" value="NZ_QXXA01000004.1"/>
</dbReference>
<evidence type="ECO:0000313" key="8">
    <source>
        <dbReference type="Proteomes" id="UP000467132"/>
    </source>
</evidence>
<name>A0A845QV44_9CLOT</name>
<gene>
    <name evidence="7" type="ORF">D3Z33_03545</name>
</gene>
<proteinExistence type="predicted"/>